<dbReference type="OrthoDB" id="1750221at2759"/>
<dbReference type="EMBL" id="SMMG02000002">
    <property type="protein sequence ID" value="KAA3482848.1"/>
    <property type="molecule type" value="Genomic_DNA"/>
</dbReference>
<keyword evidence="2" id="KW-0695">RNA-directed DNA polymerase</keyword>
<organism evidence="2 3">
    <name type="scientific">Gossypium australe</name>
    <dbReference type="NCBI Taxonomy" id="47621"/>
    <lineage>
        <taxon>Eukaryota</taxon>
        <taxon>Viridiplantae</taxon>
        <taxon>Streptophyta</taxon>
        <taxon>Embryophyta</taxon>
        <taxon>Tracheophyta</taxon>
        <taxon>Spermatophyta</taxon>
        <taxon>Magnoliopsida</taxon>
        <taxon>eudicotyledons</taxon>
        <taxon>Gunneridae</taxon>
        <taxon>Pentapetalae</taxon>
        <taxon>rosids</taxon>
        <taxon>malvids</taxon>
        <taxon>Malvales</taxon>
        <taxon>Malvaceae</taxon>
        <taxon>Malvoideae</taxon>
        <taxon>Gossypium</taxon>
    </lineage>
</organism>
<keyword evidence="2" id="KW-0808">Transferase</keyword>
<dbReference type="InterPro" id="IPR005135">
    <property type="entry name" value="Endo/exonuclease/phosphatase"/>
</dbReference>
<gene>
    <name evidence="2" type="ORF">EPI10_005063</name>
</gene>
<protein>
    <submittedName>
        <fullName evidence="2">Reverse transcriptase</fullName>
    </submittedName>
</protein>
<comment type="caution">
    <text evidence="2">The sequence shown here is derived from an EMBL/GenBank/DDBJ whole genome shotgun (WGS) entry which is preliminary data.</text>
</comment>
<dbReference type="Gene3D" id="3.60.10.10">
    <property type="entry name" value="Endonuclease/exonuclease/phosphatase"/>
    <property type="match status" value="1"/>
</dbReference>
<dbReference type="PANTHER" id="PTHR35218">
    <property type="entry name" value="RNASE H DOMAIN-CONTAINING PROTEIN"/>
    <property type="match status" value="1"/>
</dbReference>
<evidence type="ECO:0000313" key="2">
    <source>
        <dbReference type="EMBL" id="KAA3482848.1"/>
    </source>
</evidence>
<feature type="domain" description="Endonuclease/exonuclease/phosphatase" evidence="1">
    <location>
        <begin position="12"/>
        <end position="140"/>
    </location>
</feature>
<evidence type="ECO:0000313" key="3">
    <source>
        <dbReference type="Proteomes" id="UP000325315"/>
    </source>
</evidence>
<dbReference type="InterPro" id="IPR036691">
    <property type="entry name" value="Endo/exonu/phosph_ase_sf"/>
</dbReference>
<proteinExistence type="predicted"/>
<accession>A0A5B6WNF5</accession>
<dbReference type="Pfam" id="PF03372">
    <property type="entry name" value="Exo_endo_phos"/>
    <property type="match status" value="1"/>
</dbReference>
<dbReference type="PANTHER" id="PTHR35218:SF9">
    <property type="entry name" value="ENDONUCLEASE_EXONUCLEASE_PHOSPHATASE DOMAIN-CONTAINING PROTEIN"/>
    <property type="match status" value="1"/>
</dbReference>
<dbReference type="GO" id="GO:0003964">
    <property type="term" value="F:RNA-directed DNA polymerase activity"/>
    <property type="evidence" value="ECO:0007669"/>
    <property type="project" value="UniProtKB-KW"/>
</dbReference>
<dbReference type="AlphaFoldDB" id="A0A5B6WNF5"/>
<dbReference type="Proteomes" id="UP000325315">
    <property type="component" value="Unassembled WGS sequence"/>
</dbReference>
<evidence type="ECO:0000259" key="1">
    <source>
        <dbReference type="Pfam" id="PF03372"/>
    </source>
</evidence>
<sequence length="156" mass="18283">MASRPDAIKSISWNDYGLRSPRANRRLRNFLKQQNPHVVFLMETKIDRKQMEKDRRSCGFPNGTDIDAEAWKEDLKVTLRSFSKNHIDTMAKEGNTYAEWRFTGFYGSPDDSNKNDSWNLLRKLGEDKTHPWLVCGDFNEIMYSFEKSGGIPREER</sequence>
<name>A0A5B6WNF5_9ROSI</name>
<dbReference type="SUPFAM" id="SSF56219">
    <property type="entry name" value="DNase I-like"/>
    <property type="match status" value="1"/>
</dbReference>
<reference evidence="3" key="1">
    <citation type="journal article" date="2019" name="Plant Biotechnol. J.">
        <title>Genome sequencing of the Australian wild diploid species Gossypium australe highlights disease resistance and delayed gland morphogenesis.</title>
        <authorList>
            <person name="Cai Y."/>
            <person name="Cai X."/>
            <person name="Wang Q."/>
            <person name="Wang P."/>
            <person name="Zhang Y."/>
            <person name="Cai C."/>
            <person name="Xu Y."/>
            <person name="Wang K."/>
            <person name="Zhou Z."/>
            <person name="Wang C."/>
            <person name="Geng S."/>
            <person name="Li B."/>
            <person name="Dong Q."/>
            <person name="Hou Y."/>
            <person name="Wang H."/>
            <person name="Ai P."/>
            <person name="Liu Z."/>
            <person name="Yi F."/>
            <person name="Sun M."/>
            <person name="An G."/>
            <person name="Cheng J."/>
            <person name="Zhang Y."/>
            <person name="Shi Q."/>
            <person name="Xie Y."/>
            <person name="Shi X."/>
            <person name="Chang Y."/>
            <person name="Huang F."/>
            <person name="Chen Y."/>
            <person name="Hong S."/>
            <person name="Mi L."/>
            <person name="Sun Q."/>
            <person name="Zhang L."/>
            <person name="Zhou B."/>
            <person name="Peng R."/>
            <person name="Zhang X."/>
            <person name="Liu F."/>
        </authorList>
    </citation>
    <scope>NUCLEOTIDE SEQUENCE [LARGE SCALE GENOMIC DNA]</scope>
    <source>
        <strain evidence="3">cv. PA1801</strain>
    </source>
</reference>
<keyword evidence="3" id="KW-1185">Reference proteome</keyword>
<keyword evidence="2" id="KW-0548">Nucleotidyltransferase</keyword>